<dbReference type="EMBL" id="PKPP01003512">
    <property type="protein sequence ID" value="PWA69062.1"/>
    <property type="molecule type" value="Genomic_DNA"/>
</dbReference>
<dbReference type="EMBL" id="PKPP01000277">
    <property type="protein sequence ID" value="PWA94925.1"/>
    <property type="molecule type" value="Genomic_DNA"/>
</dbReference>
<evidence type="ECO:0000313" key="5">
    <source>
        <dbReference type="Proteomes" id="UP000245207"/>
    </source>
</evidence>
<organism evidence="3 5">
    <name type="scientific">Artemisia annua</name>
    <name type="common">Sweet wormwood</name>
    <dbReference type="NCBI Taxonomy" id="35608"/>
    <lineage>
        <taxon>Eukaryota</taxon>
        <taxon>Viridiplantae</taxon>
        <taxon>Streptophyta</taxon>
        <taxon>Embryophyta</taxon>
        <taxon>Tracheophyta</taxon>
        <taxon>Spermatophyta</taxon>
        <taxon>Magnoliopsida</taxon>
        <taxon>eudicotyledons</taxon>
        <taxon>Gunneridae</taxon>
        <taxon>Pentapetalae</taxon>
        <taxon>asterids</taxon>
        <taxon>campanulids</taxon>
        <taxon>Asterales</taxon>
        <taxon>Asteraceae</taxon>
        <taxon>Asteroideae</taxon>
        <taxon>Anthemideae</taxon>
        <taxon>Artemisiinae</taxon>
        <taxon>Artemisia</taxon>
    </lineage>
</organism>
<feature type="chain" id="PRO_5036323663" description="Secreted protein" evidence="2">
    <location>
        <begin position="24"/>
        <end position="72"/>
    </location>
</feature>
<feature type="compositionally biased region" description="Low complexity" evidence="1">
    <location>
        <begin position="26"/>
        <end position="37"/>
    </location>
</feature>
<dbReference type="Proteomes" id="UP000245207">
    <property type="component" value="Unassembled WGS sequence"/>
</dbReference>
<sequence length="72" mass="8115">MKLNRIIAIVLVVLFTIALVSSAARTHQTTNQPQTQKQKGDTTFESEKVAHTDSTWGGCYGCWKTHDRRLLL</sequence>
<proteinExistence type="predicted"/>
<gene>
    <name evidence="4" type="ORF">CTI12_AA054790</name>
    <name evidence="3" type="ORF">CTI12_AA264320</name>
</gene>
<comment type="caution">
    <text evidence="3">The sequence shown here is derived from an EMBL/GenBank/DDBJ whole genome shotgun (WGS) entry which is preliminary data.</text>
</comment>
<keyword evidence="5" id="KW-1185">Reference proteome</keyword>
<evidence type="ECO:0000313" key="4">
    <source>
        <dbReference type="EMBL" id="PWA94925.1"/>
    </source>
</evidence>
<accession>A0A2U1N6C6</accession>
<dbReference type="AlphaFoldDB" id="A0A2U1N6C6"/>
<name>A0A2U1N6C6_ARTAN</name>
<evidence type="ECO:0008006" key="6">
    <source>
        <dbReference type="Google" id="ProtNLM"/>
    </source>
</evidence>
<evidence type="ECO:0000256" key="2">
    <source>
        <dbReference type="SAM" id="SignalP"/>
    </source>
</evidence>
<keyword evidence="2" id="KW-0732">Signal</keyword>
<reference evidence="3 5" key="1">
    <citation type="journal article" date="2018" name="Mol. Plant">
        <title>The genome of Artemisia annua provides insight into the evolution of Asteraceae family and artemisinin biosynthesis.</title>
        <authorList>
            <person name="Shen Q."/>
            <person name="Zhang L."/>
            <person name="Liao Z."/>
            <person name="Wang S."/>
            <person name="Yan T."/>
            <person name="Shi P."/>
            <person name="Liu M."/>
            <person name="Fu X."/>
            <person name="Pan Q."/>
            <person name="Wang Y."/>
            <person name="Lv Z."/>
            <person name="Lu X."/>
            <person name="Zhang F."/>
            <person name="Jiang W."/>
            <person name="Ma Y."/>
            <person name="Chen M."/>
            <person name="Hao X."/>
            <person name="Li L."/>
            <person name="Tang Y."/>
            <person name="Lv G."/>
            <person name="Zhou Y."/>
            <person name="Sun X."/>
            <person name="Brodelius P.E."/>
            <person name="Rose J.K.C."/>
            <person name="Tang K."/>
        </authorList>
    </citation>
    <scope>NUCLEOTIDE SEQUENCE [LARGE SCALE GENOMIC DNA]</scope>
    <source>
        <strain evidence="5">cv. Huhao1</strain>
        <tissue evidence="3">Leaf</tissue>
    </source>
</reference>
<dbReference type="OrthoDB" id="1805429at2759"/>
<feature type="region of interest" description="Disordered" evidence="1">
    <location>
        <begin position="24"/>
        <end position="46"/>
    </location>
</feature>
<protein>
    <recommendedName>
        <fullName evidence="6">Secreted protein</fullName>
    </recommendedName>
</protein>
<evidence type="ECO:0000313" key="3">
    <source>
        <dbReference type="EMBL" id="PWA69062.1"/>
    </source>
</evidence>
<feature type="signal peptide" evidence="2">
    <location>
        <begin position="1"/>
        <end position="23"/>
    </location>
</feature>
<evidence type="ECO:0000256" key="1">
    <source>
        <dbReference type="SAM" id="MobiDB-lite"/>
    </source>
</evidence>